<dbReference type="AlphaFoldDB" id="A0A1M6UF16"/>
<keyword evidence="2" id="KW-1185">Reference proteome</keyword>
<evidence type="ECO:0000313" key="2">
    <source>
        <dbReference type="Proteomes" id="UP000185812"/>
    </source>
</evidence>
<organism evidence="1 2">
    <name type="scientific">Rhodothermus profundi</name>
    <dbReference type="NCBI Taxonomy" id="633813"/>
    <lineage>
        <taxon>Bacteria</taxon>
        <taxon>Pseudomonadati</taxon>
        <taxon>Rhodothermota</taxon>
        <taxon>Rhodothermia</taxon>
        <taxon>Rhodothermales</taxon>
        <taxon>Rhodothermaceae</taxon>
        <taxon>Rhodothermus</taxon>
    </lineage>
</organism>
<dbReference type="STRING" id="633813.SAMN04488087_1680"/>
<name>A0A1M6UF16_9BACT</name>
<proteinExistence type="predicted"/>
<gene>
    <name evidence="1" type="ORF">SAMN04488087_1680</name>
</gene>
<dbReference type="EMBL" id="FRAU01000005">
    <property type="protein sequence ID" value="SHK67855.1"/>
    <property type="molecule type" value="Genomic_DNA"/>
</dbReference>
<dbReference type="OrthoDB" id="3078717at2"/>
<dbReference type="RefSeq" id="WP_072715522.1">
    <property type="nucleotide sequence ID" value="NZ_FRAU01000005.1"/>
</dbReference>
<evidence type="ECO:0000313" key="1">
    <source>
        <dbReference type="EMBL" id="SHK67855.1"/>
    </source>
</evidence>
<sequence length="63" mass="7338">MIRDRKAWQQFEAEWQCSQEPDLEANLRVFEVLLEHARALGVWPPHPLEGIDHDTCLAKVVNT</sequence>
<reference evidence="2" key="1">
    <citation type="submission" date="2016-11" db="EMBL/GenBank/DDBJ databases">
        <authorList>
            <person name="Varghese N."/>
            <person name="Submissions S."/>
        </authorList>
    </citation>
    <scope>NUCLEOTIDE SEQUENCE [LARGE SCALE GENOMIC DNA]</scope>
    <source>
        <strain evidence="2">DSM 22212</strain>
    </source>
</reference>
<dbReference type="Proteomes" id="UP000185812">
    <property type="component" value="Unassembled WGS sequence"/>
</dbReference>
<accession>A0A1M6UF16</accession>
<protein>
    <submittedName>
        <fullName evidence="1">Uncharacterized protein</fullName>
    </submittedName>
</protein>